<gene>
    <name evidence="4" type="ORF">EXIGLDRAFT_652951</name>
</gene>
<dbReference type="InterPro" id="IPR001680">
    <property type="entry name" value="WD40_rpt"/>
</dbReference>
<feature type="repeat" description="WD" evidence="3">
    <location>
        <begin position="190"/>
        <end position="231"/>
    </location>
</feature>
<sequence length="318" mass="33843">MELMSILGDPCASVACWRRVGSGGESTHATWFPCRTRIATVCYTSTASAVRVIHLPTMDTLLSIAGPTTPVECVAVCPAGRLVAFCSGRVVQLWNTEKGQCDGKYESPTDIRTIVFSLDSTRIVCGSSGGTIRIHEIGPAMSIIATLRGHSGAVLCLAYSRDGSRIISSASDCMIRVWDALSGICVLGPLRGHAGQVRAVTISPDDSYLASASDDCTLRIWDFHTGDIIGGPLTGHTTAIRCIACTRDGSRIASGSQDGTVFIWDVSGSVVTSRQLTGHRTAVLSLLFSRSGRHLASSSSDGTARIWDGTENWMRWDA</sequence>
<dbReference type="SUPFAM" id="SSF50978">
    <property type="entry name" value="WD40 repeat-like"/>
    <property type="match status" value="1"/>
</dbReference>
<dbReference type="STRING" id="1314781.A0A165ED53"/>
<dbReference type="PROSITE" id="PS50294">
    <property type="entry name" value="WD_REPEATS_REGION"/>
    <property type="match status" value="4"/>
</dbReference>
<evidence type="ECO:0000313" key="4">
    <source>
        <dbReference type="EMBL" id="KZV86651.1"/>
    </source>
</evidence>
<feature type="repeat" description="WD" evidence="3">
    <location>
        <begin position="147"/>
        <end position="179"/>
    </location>
</feature>
<accession>A0A165ED53</accession>
<dbReference type="InterPro" id="IPR019775">
    <property type="entry name" value="WD40_repeat_CS"/>
</dbReference>
<dbReference type="InterPro" id="IPR020472">
    <property type="entry name" value="WD40_PAC1"/>
</dbReference>
<dbReference type="AlphaFoldDB" id="A0A165ED53"/>
<dbReference type="Gene3D" id="2.130.10.10">
    <property type="entry name" value="YVTN repeat-like/Quinoprotein amine dehydrogenase"/>
    <property type="match status" value="3"/>
</dbReference>
<dbReference type="EMBL" id="KV426149">
    <property type="protein sequence ID" value="KZV86651.1"/>
    <property type="molecule type" value="Genomic_DNA"/>
</dbReference>
<keyword evidence="1 3" id="KW-0853">WD repeat</keyword>
<dbReference type="PANTHER" id="PTHR19879">
    <property type="entry name" value="TRANSCRIPTION INITIATION FACTOR TFIID"/>
    <property type="match status" value="1"/>
</dbReference>
<dbReference type="InterPro" id="IPR015943">
    <property type="entry name" value="WD40/YVTN_repeat-like_dom_sf"/>
</dbReference>
<protein>
    <submittedName>
        <fullName evidence="4">WD40 repeat-like protein</fullName>
    </submittedName>
</protein>
<dbReference type="Pfam" id="PF00400">
    <property type="entry name" value="WD40"/>
    <property type="match status" value="6"/>
</dbReference>
<feature type="repeat" description="WD" evidence="3">
    <location>
        <begin position="233"/>
        <end position="274"/>
    </location>
</feature>
<dbReference type="InParanoid" id="A0A165ED53"/>
<proteinExistence type="predicted"/>
<dbReference type="PRINTS" id="PR00320">
    <property type="entry name" value="GPROTEINBRPT"/>
</dbReference>
<dbReference type="PROSITE" id="PS50082">
    <property type="entry name" value="WD_REPEATS_2"/>
    <property type="match status" value="4"/>
</dbReference>
<evidence type="ECO:0000256" key="3">
    <source>
        <dbReference type="PROSITE-ProRule" id="PRU00221"/>
    </source>
</evidence>
<dbReference type="CDD" id="cd00200">
    <property type="entry name" value="WD40"/>
    <property type="match status" value="1"/>
</dbReference>
<dbReference type="SMART" id="SM00320">
    <property type="entry name" value="WD40"/>
    <property type="match status" value="6"/>
</dbReference>
<evidence type="ECO:0000313" key="5">
    <source>
        <dbReference type="Proteomes" id="UP000077266"/>
    </source>
</evidence>
<dbReference type="InterPro" id="IPR036322">
    <property type="entry name" value="WD40_repeat_dom_sf"/>
</dbReference>
<dbReference type="PANTHER" id="PTHR19879:SF9">
    <property type="entry name" value="TRANSCRIPTION INITIATION FACTOR TFIID SUBUNIT 5"/>
    <property type="match status" value="1"/>
</dbReference>
<keyword evidence="2" id="KW-0677">Repeat</keyword>
<organism evidence="4 5">
    <name type="scientific">Exidia glandulosa HHB12029</name>
    <dbReference type="NCBI Taxonomy" id="1314781"/>
    <lineage>
        <taxon>Eukaryota</taxon>
        <taxon>Fungi</taxon>
        <taxon>Dikarya</taxon>
        <taxon>Basidiomycota</taxon>
        <taxon>Agaricomycotina</taxon>
        <taxon>Agaricomycetes</taxon>
        <taxon>Auriculariales</taxon>
        <taxon>Exidiaceae</taxon>
        <taxon>Exidia</taxon>
    </lineage>
</organism>
<reference evidence="4 5" key="1">
    <citation type="journal article" date="2016" name="Mol. Biol. Evol.">
        <title>Comparative Genomics of Early-Diverging Mushroom-Forming Fungi Provides Insights into the Origins of Lignocellulose Decay Capabilities.</title>
        <authorList>
            <person name="Nagy L.G."/>
            <person name="Riley R."/>
            <person name="Tritt A."/>
            <person name="Adam C."/>
            <person name="Daum C."/>
            <person name="Floudas D."/>
            <person name="Sun H."/>
            <person name="Yadav J.S."/>
            <person name="Pangilinan J."/>
            <person name="Larsson K.H."/>
            <person name="Matsuura K."/>
            <person name="Barry K."/>
            <person name="Labutti K."/>
            <person name="Kuo R."/>
            <person name="Ohm R.A."/>
            <person name="Bhattacharya S.S."/>
            <person name="Shirouzu T."/>
            <person name="Yoshinaga Y."/>
            <person name="Martin F.M."/>
            <person name="Grigoriev I.V."/>
            <person name="Hibbett D.S."/>
        </authorList>
    </citation>
    <scope>NUCLEOTIDE SEQUENCE [LARGE SCALE GENOMIC DNA]</scope>
    <source>
        <strain evidence="4 5">HHB12029</strain>
    </source>
</reference>
<dbReference type="OrthoDB" id="538223at2759"/>
<evidence type="ECO:0000256" key="1">
    <source>
        <dbReference type="ARBA" id="ARBA00022574"/>
    </source>
</evidence>
<evidence type="ECO:0000256" key="2">
    <source>
        <dbReference type="ARBA" id="ARBA00022737"/>
    </source>
</evidence>
<feature type="repeat" description="WD" evidence="3">
    <location>
        <begin position="276"/>
        <end position="308"/>
    </location>
</feature>
<keyword evidence="5" id="KW-1185">Reference proteome</keyword>
<dbReference type="Proteomes" id="UP000077266">
    <property type="component" value="Unassembled WGS sequence"/>
</dbReference>
<name>A0A165ED53_EXIGL</name>
<dbReference type="PROSITE" id="PS00678">
    <property type="entry name" value="WD_REPEATS_1"/>
    <property type="match status" value="2"/>
</dbReference>